<feature type="transmembrane region" description="Helical" evidence="1">
    <location>
        <begin position="277"/>
        <end position="297"/>
    </location>
</feature>
<organism evidence="2 3">
    <name type="scientific">Cellulomonas bogoriensis 69B4 = DSM 16987</name>
    <dbReference type="NCBI Taxonomy" id="1386082"/>
    <lineage>
        <taxon>Bacteria</taxon>
        <taxon>Bacillati</taxon>
        <taxon>Actinomycetota</taxon>
        <taxon>Actinomycetes</taxon>
        <taxon>Micrococcales</taxon>
        <taxon>Cellulomonadaceae</taxon>
        <taxon>Cellulomonas</taxon>
    </lineage>
</organism>
<keyword evidence="1" id="KW-1133">Transmembrane helix</keyword>
<reference evidence="2 3" key="1">
    <citation type="submission" date="2013-08" db="EMBL/GenBank/DDBJ databases">
        <title>Genome sequencing of Cellulomonas bogoriensis 69B4.</title>
        <authorList>
            <person name="Chen F."/>
            <person name="Li Y."/>
            <person name="Wang G."/>
        </authorList>
    </citation>
    <scope>NUCLEOTIDE SEQUENCE [LARGE SCALE GENOMIC DNA]</scope>
    <source>
        <strain evidence="2 3">69B4</strain>
    </source>
</reference>
<dbReference type="GO" id="GO:0022857">
    <property type="term" value="F:transmembrane transporter activity"/>
    <property type="evidence" value="ECO:0007669"/>
    <property type="project" value="InterPro"/>
</dbReference>
<feature type="transmembrane region" description="Helical" evidence="1">
    <location>
        <begin position="43"/>
        <end position="63"/>
    </location>
</feature>
<sequence>MLQPYRVILTRPGAAAFSAAGALARLPMAMTGIALVLMVSEVYGSYGLAGRVSAVYVLTHAFCAPQLSRLVDRHGQARVMRPAFAVTAIGLTGLLVTTALEGPTPALYASAVVAGSTMGSVGAMVRARWSHLLHDPRQLHTAYSLESALDELLFVLGPVLATVLATGVTPTAALVLPLLALGAGGMLFLGQRSTEPPPSPPAPGSRSRSAIRHRGMGVLAVTFVGMGAVLGATDVATVAFAREQGSPAAAGPVLAVFALGSLLAGLGYGARHWRSPLWVRFTVGMLALAGGASLFLLVTSLPVLAAVMFVTGLAIAPTLITGNALVRHLVPHAQLTEGLAWVGTALGVGVSFGASIAGSWVDGQGSTGGFVVVMGSAGICVVVTLAALPMLRRAVGDDPGVAEVGPGPEAHT</sequence>
<feature type="transmembrane region" description="Helical" evidence="1">
    <location>
        <begin position="83"/>
        <end position="100"/>
    </location>
</feature>
<feature type="transmembrane region" description="Helical" evidence="1">
    <location>
        <begin position="367"/>
        <end position="388"/>
    </location>
</feature>
<dbReference type="Proteomes" id="UP000054314">
    <property type="component" value="Unassembled WGS sequence"/>
</dbReference>
<dbReference type="AlphaFoldDB" id="A0A0A0BTC0"/>
<dbReference type="Gene3D" id="1.20.1250.20">
    <property type="entry name" value="MFS general substrate transporter like domains"/>
    <property type="match status" value="1"/>
</dbReference>
<dbReference type="OrthoDB" id="9180256at2"/>
<dbReference type="InterPro" id="IPR011701">
    <property type="entry name" value="MFS"/>
</dbReference>
<protein>
    <submittedName>
        <fullName evidence="2">Major facilitator transporter</fullName>
    </submittedName>
</protein>
<feature type="transmembrane region" description="Helical" evidence="1">
    <location>
        <begin position="106"/>
        <end position="127"/>
    </location>
</feature>
<accession>A0A0A0BTC0</accession>
<dbReference type="RefSeq" id="WP_052105410.1">
    <property type="nucleotide sequence ID" value="NZ_AXCZ01000122.1"/>
</dbReference>
<feature type="transmembrane region" description="Helical" evidence="1">
    <location>
        <begin position="12"/>
        <end position="37"/>
    </location>
</feature>
<feature type="transmembrane region" description="Helical" evidence="1">
    <location>
        <begin position="247"/>
        <end position="270"/>
    </location>
</feature>
<feature type="transmembrane region" description="Helical" evidence="1">
    <location>
        <begin position="171"/>
        <end position="189"/>
    </location>
</feature>
<keyword evidence="3" id="KW-1185">Reference proteome</keyword>
<dbReference type="PANTHER" id="PTHR23542">
    <property type="match status" value="1"/>
</dbReference>
<dbReference type="Pfam" id="PF07690">
    <property type="entry name" value="MFS_1"/>
    <property type="match status" value="1"/>
</dbReference>
<keyword evidence="1" id="KW-0472">Membrane</keyword>
<feature type="transmembrane region" description="Helical" evidence="1">
    <location>
        <begin position="303"/>
        <end position="326"/>
    </location>
</feature>
<evidence type="ECO:0000256" key="1">
    <source>
        <dbReference type="SAM" id="Phobius"/>
    </source>
</evidence>
<dbReference type="SUPFAM" id="SSF103473">
    <property type="entry name" value="MFS general substrate transporter"/>
    <property type="match status" value="1"/>
</dbReference>
<evidence type="ECO:0000313" key="2">
    <source>
        <dbReference type="EMBL" id="KGM11171.1"/>
    </source>
</evidence>
<name>A0A0A0BTC0_9CELL</name>
<keyword evidence="1" id="KW-0812">Transmembrane</keyword>
<feature type="transmembrane region" description="Helical" evidence="1">
    <location>
        <begin position="338"/>
        <end position="361"/>
    </location>
</feature>
<comment type="caution">
    <text evidence="2">The sequence shown here is derived from an EMBL/GenBank/DDBJ whole genome shotgun (WGS) entry which is preliminary data.</text>
</comment>
<dbReference type="InterPro" id="IPR036259">
    <property type="entry name" value="MFS_trans_sf"/>
</dbReference>
<evidence type="ECO:0000313" key="3">
    <source>
        <dbReference type="Proteomes" id="UP000054314"/>
    </source>
</evidence>
<proteinExistence type="predicted"/>
<feature type="transmembrane region" description="Helical" evidence="1">
    <location>
        <begin position="216"/>
        <end position="241"/>
    </location>
</feature>
<dbReference type="PANTHER" id="PTHR23542:SF1">
    <property type="entry name" value="MAJOR FACILITATOR SUPERFAMILY (MFS) PROFILE DOMAIN-CONTAINING PROTEIN"/>
    <property type="match status" value="1"/>
</dbReference>
<dbReference type="EMBL" id="AXCZ01000122">
    <property type="protein sequence ID" value="KGM11171.1"/>
    <property type="molecule type" value="Genomic_DNA"/>
</dbReference>
<gene>
    <name evidence="2" type="ORF">N869_03590</name>
</gene>